<evidence type="ECO:0000313" key="2">
    <source>
        <dbReference type="EMBL" id="NGM24420.1"/>
    </source>
</evidence>
<proteinExistence type="predicted"/>
<dbReference type="InterPro" id="IPR029063">
    <property type="entry name" value="SAM-dependent_MTases_sf"/>
</dbReference>
<dbReference type="RefSeq" id="WP_164698326.1">
    <property type="nucleotide sequence ID" value="NZ_JAAIKB010000049.1"/>
</dbReference>
<dbReference type="Pfam" id="PF08241">
    <property type="entry name" value="Methyltransf_11"/>
    <property type="match status" value="1"/>
</dbReference>
<organism evidence="2 3">
    <name type="scientific">Falsiroseomonas algicola</name>
    <dbReference type="NCBI Taxonomy" id="2716930"/>
    <lineage>
        <taxon>Bacteria</taxon>
        <taxon>Pseudomonadati</taxon>
        <taxon>Pseudomonadota</taxon>
        <taxon>Alphaproteobacteria</taxon>
        <taxon>Acetobacterales</taxon>
        <taxon>Roseomonadaceae</taxon>
        <taxon>Falsiroseomonas</taxon>
    </lineage>
</organism>
<keyword evidence="2" id="KW-0489">Methyltransferase</keyword>
<dbReference type="SUPFAM" id="SSF53335">
    <property type="entry name" value="S-adenosyl-L-methionine-dependent methyltransferases"/>
    <property type="match status" value="1"/>
</dbReference>
<accession>A0A6M1LVC9</accession>
<keyword evidence="3" id="KW-1185">Reference proteome</keyword>
<dbReference type="CDD" id="cd02440">
    <property type="entry name" value="AdoMet_MTases"/>
    <property type="match status" value="1"/>
</dbReference>
<dbReference type="AlphaFoldDB" id="A0A6M1LVC9"/>
<dbReference type="EMBL" id="JAAIKB010000049">
    <property type="protein sequence ID" value="NGM24420.1"/>
    <property type="molecule type" value="Genomic_DNA"/>
</dbReference>
<protein>
    <submittedName>
        <fullName evidence="2">Class I SAM-dependent methyltransferase</fullName>
    </submittedName>
</protein>
<sequence length="191" mass="20497">MNAFSAAETTLRTVLHVGCGIANPAKLPAAFFNPGDWREIRLDIDPEVQPDIVGTITDMADVPNASVDAVWSSHNVEHLYAHEVPAAFAEFRRVLKPGGFALIAVPDLQQVAGLIAEDRLGDAAYLSSMGPITPLDILYGHRPSIAQGNAFMAHRTGFTARTLQACLEEAGFPVVNVLRDGSFALWAAAYV</sequence>
<reference evidence="2 3" key="2">
    <citation type="submission" date="2020-03" db="EMBL/GenBank/DDBJ databases">
        <title>Roseomonas stagni sp. nov., isolated from pond water in Japan.</title>
        <authorList>
            <person name="Furuhata K."/>
            <person name="Miyamoto H."/>
            <person name="Goto K."/>
        </authorList>
    </citation>
    <scope>NUCLEOTIDE SEQUENCE [LARGE SCALE GENOMIC DNA]</scope>
    <source>
        <strain evidence="2 3">PeD5</strain>
    </source>
</reference>
<keyword evidence="2" id="KW-0808">Transferase</keyword>
<dbReference type="GO" id="GO:0008757">
    <property type="term" value="F:S-adenosylmethionine-dependent methyltransferase activity"/>
    <property type="evidence" value="ECO:0007669"/>
    <property type="project" value="InterPro"/>
</dbReference>
<reference evidence="2 3" key="1">
    <citation type="submission" date="2020-02" db="EMBL/GenBank/DDBJ databases">
        <authorList>
            <person name="Kim H.M."/>
            <person name="Jeon C.O."/>
        </authorList>
    </citation>
    <scope>NUCLEOTIDE SEQUENCE [LARGE SCALE GENOMIC DNA]</scope>
    <source>
        <strain evidence="2 3">PeD5</strain>
    </source>
</reference>
<evidence type="ECO:0000259" key="1">
    <source>
        <dbReference type="Pfam" id="PF08241"/>
    </source>
</evidence>
<dbReference type="Gene3D" id="3.40.50.150">
    <property type="entry name" value="Vaccinia Virus protein VP39"/>
    <property type="match status" value="1"/>
</dbReference>
<dbReference type="InterPro" id="IPR013216">
    <property type="entry name" value="Methyltransf_11"/>
</dbReference>
<comment type="caution">
    <text evidence="2">The sequence shown here is derived from an EMBL/GenBank/DDBJ whole genome shotgun (WGS) entry which is preliminary data.</text>
</comment>
<name>A0A6M1LVC9_9PROT</name>
<evidence type="ECO:0000313" key="3">
    <source>
        <dbReference type="Proteomes" id="UP000475385"/>
    </source>
</evidence>
<feature type="domain" description="Methyltransferase type 11" evidence="1">
    <location>
        <begin position="15"/>
        <end position="103"/>
    </location>
</feature>
<dbReference type="GO" id="GO:0032259">
    <property type="term" value="P:methylation"/>
    <property type="evidence" value="ECO:0007669"/>
    <property type="project" value="UniProtKB-KW"/>
</dbReference>
<dbReference type="Proteomes" id="UP000475385">
    <property type="component" value="Unassembled WGS sequence"/>
</dbReference>
<gene>
    <name evidence="2" type="ORF">G3576_30905</name>
</gene>